<dbReference type="PANTHER" id="PTHR31044">
    <property type="entry name" value="BETA-1,3 GLUCANASE"/>
    <property type="match status" value="1"/>
</dbReference>
<dbReference type="Pfam" id="PF07983">
    <property type="entry name" value="X8"/>
    <property type="match status" value="1"/>
</dbReference>
<dbReference type="GO" id="GO:0009506">
    <property type="term" value="C:plasmodesma"/>
    <property type="evidence" value="ECO:0007669"/>
    <property type="project" value="UniProtKB-ARBA"/>
</dbReference>
<feature type="domain" description="X8" evidence="2">
    <location>
        <begin position="16"/>
        <end position="99"/>
    </location>
</feature>
<dbReference type="FunFam" id="1.20.58.1040:FF:000002">
    <property type="entry name" value="Glucan endo-1,3-beta-glucosidase 8"/>
    <property type="match status" value="1"/>
</dbReference>
<gene>
    <name evidence="3" type="ORF">2_4655_01</name>
</gene>
<dbReference type="EMBL" id="JQ262664">
    <property type="protein sequence ID" value="AEW08270.1"/>
    <property type="molecule type" value="Genomic_DNA"/>
</dbReference>
<dbReference type="AlphaFoldDB" id="H9MAX4"/>
<dbReference type="InterPro" id="IPR044788">
    <property type="entry name" value="X8_dom_prot"/>
</dbReference>
<evidence type="ECO:0000313" key="3">
    <source>
        <dbReference type="EMBL" id="AEW08270.1"/>
    </source>
</evidence>
<protein>
    <recommendedName>
        <fullName evidence="2">X8 domain-containing protein</fullName>
    </recommendedName>
</protein>
<dbReference type="PANTHER" id="PTHR31044:SF126">
    <property type="entry name" value="GLYCOSYL HYDROLASE FAMILY 17 PROTEIN"/>
    <property type="match status" value="1"/>
</dbReference>
<keyword evidence="1" id="KW-0732">Signal</keyword>
<evidence type="ECO:0000256" key="1">
    <source>
        <dbReference type="ARBA" id="ARBA00022729"/>
    </source>
</evidence>
<sequence>NTALIGASGVKYLPERWCVLNPEATDLTLLPDSITYACTYSDCTSLGYGSSCNNLGLQGNASYAFNMYYQVSNQQSTGCVFSNLAMVTTRNPSQGSCKFQRMIANGHADRSIQYYTHLAIASAGVVAVALLYL</sequence>
<dbReference type="SMART" id="SM00768">
    <property type="entry name" value="X8"/>
    <property type="match status" value="1"/>
</dbReference>
<dbReference type="InterPro" id="IPR012946">
    <property type="entry name" value="X8"/>
</dbReference>
<name>H9MAX4_PINRA</name>
<feature type="non-terminal residue" evidence="3">
    <location>
        <position position="1"/>
    </location>
</feature>
<proteinExistence type="predicted"/>
<organism evidence="3">
    <name type="scientific">Pinus radiata</name>
    <name type="common">Monterey pine</name>
    <name type="synonym">Pinus insignis</name>
    <dbReference type="NCBI Taxonomy" id="3347"/>
    <lineage>
        <taxon>Eukaryota</taxon>
        <taxon>Viridiplantae</taxon>
        <taxon>Streptophyta</taxon>
        <taxon>Embryophyta</taxon>
        <taxon>Tracheophyta</taxon>
        <taxon>Spermatophyta</taxon>
        <taxon>Pinopsida</taxon>
        <taxon>Pinidae</taxon>
        <taxon>Conifers I</taxon>
        <taxon>Pinales</taxon>
        <taxon>Pinaceae</taxon>
        <taxon>Pinus</taxon>
        <taxon>Pinus subgen. Pinus</taxon>
    </lineage>
</organism>
<accession>H9MAX4</accession>
<reference evidence="3" key="1">
    <citation type="submission" date="2011-12" db="EMBL/GenBank/DDBJ databases">
        <title>Nucleotide Diversity and Divergence in the Loblolly Pine Gene Space.</title>
        <authorList>
            <person name="Neale D.B."/>
            <person name="Wegrzyn J.L."/>
            <person name="Lee J.M."/>
            <person name="Eckert A.J."/>
            <person name="Liechty J.D."/>
            <person name="Stevens K.A."/>
            <person name="Langley C.H."/>
        </authorList>
    </citation>
    <scope>NUCLEOTIDE SEQUENCE</scope>
    <source>
        <strain evidence="3">2005</strain>
        <tissue evidence="3">Megagametophyte</tissue>
    </source>
</reference>
<evidence type="ECO:0000259" key="2">
    <source>
        <dbReference type="SMART" id="SM00768"/>
    </source>
</evidence>
<dbReference type="Gene3D" id="1.20.58.1040">
    <property type="match status" value="1"/>
</dbReference>